<dbReference type="EMBL" id="LAZR01038171">
    <property type="protein sequence ID" value="KKL20252.1"/>
    <property type="molecule type" value="Genomic_DNA"/>
</dbReference>
<reference evidence="1" key="1">
    <citation type="journal article" date="2015" name="Nature">
        <title>Complex archaea that bridge the gap between prokaryotes and eukaryotes.</title>
        <authorList>
            <person name="Spang A."/>
            <person name="Saw J.H."/>
            <person name="Jorgensen S.L."/>
            <person name="Zaremba-Niedzwiedzka K."/>
            <person name="Martijn J."/>
            <person name="Lind A.E."/>
            <person name="van Eijk R."/>
            <person name="Schleper C."/>
            <person name="Guy L."/>
            <person name="Ettema T.J."/>
        </authorList>
    </citation>
    <scope>NUCLEOTIDE SEQUENCE</scope>
</reference>
<dbReference type="InterPro" id="IPR013324">
    <property type="entry name" value="RNA_pol_sigma_r3/r4-like"/>
</dbReference>
<dbReference type="AlphaFoldDB" id="A0A0F9C204"/>
<gene>
    <name evidence="1" type="ORF">LCGC14_2457320</name>
</gene>
<organism evidence="1">
    <name type="scientific">marine sediment metagenome</name>
    <dbReference type="NCBI Taxonomy" id="412755"/>
    <lineage>
        <taxon>unclassified sequences</taxon>
        <taxon>metagenomes</taxon>
        <taxon>ecological metagenomes</taxon>
    </lineage>
</organism>
<proteinExistence type="predicted"/>
<dbReference type="SUPFAM" id="SSF88659">
    <property type="entry name" value="Sigma3 and sigma4 domains of RNA polymerase sigma factors"/>
    <property type="match status" value="1"/>
</dbReference>
<evidence type="ECO:0008006" key="2">
    <source>
        <dbReference type="Google" id="ProtNLM"/>
    </source>
</evidence>
<name>A0A0F9C204_9ZZZZ</name>
<evidence type="ECO:0000313" key="1">
    <source>
        <dbReference type="EMBL" id="KKL20252.1"/>
    </source>
</evidence>
<protein>
    <recommendedName>
        <fullName evidence="2">RNA polymerase sigma factor 70 region 4 type 2 domain-containing protein</fullName>
    </recommendedName>
</protein>
<sequence>MSRHPLVKEQAKPDRDLLEESAGIDEEFVFFVMSQLSIQQRQILSLKYFENMSLTEVVWVLKLGYVRTVWCLMSAVLKVKKLLIINGHKTPTLKSFLISFGQLTEI</sequence>
<comment type="caution">
    <text evidence="1">The sequence shown here is derived from an EMBL/GenBank/DDBJ whole genome shotgun (WGS) entry which is preliminary data.</text>
</comment>
<accession>A0A0F9C204</accession>